<protein>
    <submittedName>
        <fullName evidence="1">Uncharacterized protein</fullName>
    </submittedName>
</protein>
<dbReference type="AlphaFoldDB" id="A0A0C9ZRY2"/>
<keyword evidence="2" id="KW-1185">Reference proteome</keyword>
<dbReference type="Proteomes" id="UP000054485">
    <property type="component" value="Unassembled WGS sequence"/>
</dbReference>
<dbReference type="PANTHER" id="PTHR33096:SF1">
    <property type="entry name" value="CXC1-LIKE CYSTEINE CLUSTER ASSOCIATED WITH KDZ TRANSPOSASES DOMAIN-CONTAINING PROTEIN"/>
    <property type="match status" value="1"/>
</dbReference>
<name>A0A0C9ZRY2_9AGAM</name>
<reference evidence="1 2" key="1">
    <citation type="submission" date="2014-04" db="EMBL/GenBank/DDBJ databases">
        <authorList>
            <consortium name="DOE Joint Genome Institute"/>
            <person name="Kuo A."/>
            <person name="Ruytinx J."/>
            <person name="Rineau F."/>
            <person name="Colpaert J."/>
            <person name="Kohler A."/>
            <person name="Nagy L.G."/>
            <person name="Floudas D."/>
            <person name="Copeland A."/>
            <person name="Barry K.W."/>
            <person name="Cichocki N."/>
            <person name="Veneault-Fourrey C."/>
            <person name="LaButti K."/>
            <person name="Lindquist E.A."/>
            <person name="Lipzen A."/>
            <person name="Lundell T."/>
            <person name="Morin E."/>
            <person name="Murat C."/>
            <person name="Sun H."/>
            <person name="Tunlid A."/>
            <person name="Henrissat B."/>
            <person name="Grigoriev I.V."/>
            <person name="Hibbett D.S."/>
            <person name="Martin F."/>
            <person name="Nordberg H.P."/>
            <person name="Cantor M.N."/>
            <person name="Hua S.X."/>
        </authorList>
    </citation>
    <scope>NUCLEOTIDE SEQUENCE [LARGE SCALE GENOMIC DNA]</scope>
    <source>
        <strain evidence="1 2">UH-Slu-Lm8-n1</strain>
    </source>
</reference>
<sequence length="124" mass="13869">KYPLALLDRLMSILGEKGSCAYDIGCAFAKTLTNSSLGPRAHALDLRMMVGAFHGHAHNRRCQLDWHPMYIDGTGHTEGEGCEHVFSASNELARSTRHASVFHRHQTIEEHFAFWDADKYAALS</sequence>
<dbReference type="InParanoid" id="A0A0C9ZRY2"/>
<reference evidence="2" key="2">
    <citation type="submission" date="2015-01" db="EMBL/GenBank/DDBJ databases">
        <title>Evolutionary Origins and Diversification of the Mycorrhizal Mutualists.</title>
        <authorList>
            <consortium name="DOE Joint Genome Institute"/>
            <consortium name="Mycorrhizal Genomics Consortium"/>
            <person name="Kohler A."/>
            <person name="Kuo A."/>
            <person name="Nagy L.G."/>
            <person name="Floudas D."/>
            <person name="Copeland A."/>
            <person name="Barry K.W."/>
            <person name="Cichocki N."/>
            <person name="Veneault-Fourrey C."/>
            <person name="LaButti K."/>
            <person name="Lindquist E.A."/>
            <person name="Lipzen A."/>
            <person name="Lundell T."/>
            <person name="Morin E."/>
            <person name="Murat C."/>
            <person name="Riley R."/>
            <person name="Ohm R."/>
            <person name="Sun H."/>
            <person name="Tunlid A."/>
            <person name="Henrissat B."/>
            <person name="Grigoriev I.V."/>
            <person name="Hibbett D.S."/>
            <person name="Martin F."/>
        </authorList>
    </citation>
    <scope>NUCLEOTIDE SEQUENCE [LARGE SCALE GENOMIC DNA]</scope>
    <source>
        <strain evidence="2">UH-Slu-Lm8-n1</strain>
    </source>
</reference>
<evidence type="ECO:0000313" key="1">
    <source>
        <dbReference type="EMBL" id="KIK32036.1"/>
    </source>
</evidence>
<dbReference type="OrthoDB" id="3251205at2759"/>
<proteinExistence type="predicted"/>
<dbReference type="STRING" id="930992.A0A0C9ZRY2"/>
<dbReference type="EMBL" id="KN836452">
    <property type="protein sequence ID" value="KIK32036.1"/>
    <property type="molecule type" value="Genomic_DNA"/>
</dbReference>
<feature type="non-terminal residue" evidence="1">
    <location>
        <position position="124"/>
    </location>
</feature>
<gene>
    <name evidence="1" type="ORF">CY34DRAFT_57543</name>
</gene>
<dbReference type="InterPro" id="IPR040521">
    <property type="entry name" value="KDZ"/>
</dbReference>
<feature type="non-terminal residue" evidence="1">
    <location>
        <position position="1"/>
    </location>
</feature>
<evidence type="ECO:0000313" key="2">
    <source>
        <dbReference type="Proteomes" id="UP000054485"/>
    </source>
</evidence>
<organism evidence="1 2">
    <name type="scientific">Suillus luteus UH-Slu-Lm8-n1</name>
    <dbReference type="NCBI Taxonomy" id="930992"/>
    <lineage>
        <taxon>Eukaryota</taxon>
        <taxon>Fungi</taxon>
        <taxon>Dikarya</taxon>
        <taxon>Basidiomycota</taxon>
        <taxon>Agaricomycotina</taxon>
        <taxon>Agaricomycetes</taxon>
        <taxon>Agaricomycetidae</taxon>
        <taxon>Boletales</taxon>
        <taxon>Suillineae</taxon>
        <taxon>Suillaceae</taxon>
        <taxon>Suillus</taxon>
    </lineage>
</organism>
<dbReference type="Pfam" id="PF18758">
    <property type="entry name" value="KDZ"/>
    <property type="match status" value="1"/>
</dbReference>
<dbReference type="HOGENOM" id="CLU_091791_0_0_1"/>
<accession>A0A0C9ZRY2</accession>
<dbReference type="PANTHER" id="PTHR33096">
    <property type="entry name" value="CXC2 DOMAIN-CONTAINING PROTEIN"/>
    <property type="match status" value="1"/>
</dbReference>